<dbReference type="HOGENOM" id="CLU_2171494_0_0_1"/>
<feature type="region of interest" description="Disordered" evidence="1">
    <location>
        <begin position="62"/>
        <end position="87"/>
    </location>
</feature>
<sequence length="110" mass="12478">MEKRNVMRCDHGTQLDKNDPLVILTIPSEHLQNQQQSPTDLSEPCSVLYNCEQGRISTSLEHGTFMSGSTTRETHNESSIHSSPVAQSSRYESVIYVQFLRYGSEVSFLR</sequence>
<name>A0A0C9Y136_9AGAR</name>
<proteinExistence type="predicted"/>
<dbReference type="AlphaFoldDB" id="A0A0C9Y136"/>
<dbReference type="Proteomes" id="UP000054477">
    <property type="component" value="Unassembled WGS sequence"/>
</dbReference>
<dbReference type="EMBL" id="KN838601">
    <property type="protein sequence ID" value="KIK01798.1"/>
    <property type="molecule type" value="Genomic_DNA"/>
</dbReference>
<keyword evidence="3" id="KW-1185">Reference proteome</keyword>
<evidence type="ECO:0000313" key="2">
    <source>
        <dbReference type="EMBL" id="KIK01798.1"/>
    </source>
</evidence>
<evidence type="ECO:0000256" key="1">
    <source>
        <dbReference type="SAM" id="MobiDB-lite"/>
    </source>
</evidence>
<accession>A0A0C9Y136</accession>
<reference evidence="2 3" key="1">
    <citation type="submission" date="2014-04" db="EMBL/GenBank/DDBJ databases">
        <authorList>
            <consortium name="DOE Joint Genome Institute"/>
            <person name="Kuo A."/>
            <person name="Kohler A."/>
            <person name="Nagy L.G."/>
            <person name="Floudas D."/>
            <person name="Copeland A."/>
            <person name="Barry K.W."/>
            <person name="Cichocki N."/>
            <person name="Veneault-Fourrey C."/>
            <person name="LaButti K."/>
            <person name="Lindquist E.A."/>
            <person name="Lipzen A."/>
            <person name="Lundell T."/>
            <person name="Morin E."/>
            <person name="Murat C."/>
            <person name="Sun H."/>
            <person name="Tunlid A."/>
            <person name="Henrissat B."/>
            <person name="Grigoriev I.V."/>
            <person name="Hibbett D.S."/>
            <person name="Martin F."/>
            <person name="Nordberg H.P."/>
            <person name="Cantor M.N."/>
            <person name="Hua S.X."/>
        </authorList>
    </citation>
    <scope>NUCLEOTIDE SEQUENCE [LARGE SCALE GENOMIC DNA]</scope>
    <source>
        <strain evidence="2 3">LaAM-08-1</strain>
    </source>
</reference>
<organism evidence="2 3">
    <name type="scientific">Laccaria amethystina LaAM-08-1</name>
    <dbReference type="NCBI Taxonomy" id="1095629"/>
    <lineage>
        <taxon>Eukaryota</taxon>
        <taxon>Fungi</taxon>
        <taxon>Dikarya</taxon>
        <taxon>Basidiomycota</taxon>
        <taxon>Agaricomycotina</taxon>
        <taxon>Agaricomycetes</taxon>
        <taxon>Agaricomycetidae</taxon>
        <taxon>Agaricales</taxon>
        <taxon>Agaricineae</taxon>
        <taxon>Hydnangiaceae</taxon>
        <taxon>Laccaria</taxon>
    </lineage>
</organism>
<protein>
    <submittedName>
        <fullName evidence="2">Uncharacterized protein</fullName>
    </submittedName>
</protein>
<reference evidence="3" key="2">
    <citation type="submission" date="2015-01" db="EMBL/GenBank/DDBJ databases">
        <title>Evolutionary Origins and Diversification of the Mycorrhizal Mutualists.</title>
        <authorList>
            <consortium name="DOE Joint Genome Institute"/>
            <consortium name="Mycorrhizal Genomics Consortium"/>
            <person name="Kohler A."/>
            <person name="Kuo A."/>
            <person name="Nagy L.G."/>
            <person name="Floudas D."/>
            <person name="Copeland A."/>
            <person name="Barry K.W."/>
            <person name="Cichocki N."/>
            <person name="Veneault-Fourrey C."/>
            <person name="LaButti K."/>
            <person name="Lindquist E.A."/>
            <person name="Lipzen A."/>
            <person name="Lundell T."/>
            <person name="Morin E."/>
            <person name="Murat C."/>
            <person name="Riley R."/>
            <person name="Ohm R."/>
            <person name="Sun H."/>
            <person name="Tunlid A."/>
            <person name="Henrissat B."/>
            <person name="Grigoriev I.V."/>
            <person name="Hibbett D.S."/>
            <person name="Martin F."/>
        </authorList>
    </citation>
    <scope>NUCLEOTIDE SEQUENCE [LARGE SCALE GENOMIC DNA]</scope>
    <source>
        <strain evidence="3">LaAM-08-1</strain>
    </source>
</reference>
<evidence type="ECO:0000313" key="3">
    <source>
        <dbReference type="Proteomes" id="UP000054477"/>
    </source>
</evidence>
<gene>
    <name evidence="2" type="ORF">K443DRAFT_547589</name>
</gene>
<feature type="compositionally biased region" description="Polar residues" evidence="1">
    <location>
        <begin position="62"/>
        <end position="71"/>
    </location>
</feature>